<keyword evidence="4" id="KW-0564">Palmitate</keyword>
<evidence type="ECO:0000256" key="3">
    <source>
        <dbReference type="ARBA" id="ARBA00023136"/>
    </source>
</evidence>
<comment type="similarity">
    <text evidence="6">Belongs to the nlpA lipoprotein family.</text>
</comment>
<accession>A0A212T5R3</accession>
<comment type="subcellular location">
    <subcellularLocation>
        <location evidence="1">Membrane</location>
        <topology evidence="1">Lipid-anchor</topology>
    </subcellularLocation>
</comment>
<dbReference type="GO" id="GO:0016020">
    <property type="term" value="C:membrane"/>
    <property type="evidence" value="ECO:0007669"/>
    <property type="project" value="UniProtKB-SubCell"/>
</dbReference>
<name>A0A212T5R3_9MICO</name>
<evidence type="ECO:0000256" key="5">
    <source>
        <dbReference type="ARBA" id="ARBA00023288"/>
    </source>
</evidence>
<dbReference type="Gene3D" id="3.40.190.10">
    <property type="entry name" value="Periplasmic binding protein-like II"/>
    <property type="match status" value="2"/>
</dbReference>
<dbReference type="CDD" id="cd13597">
    <property type="entry name" value="PBP2_lipoprotein_Tp32"/>
    <property type="match status" value="1"/>
</dbReference>
<keyword evidence="3" id="KW-0472">Membrane</keyword>
<dbReference type="OrthoDB" id="9812878at2"/>
<gene>
    <name evidence="9" type="ORF">SAMN05445756_0414</name>
</gene>
<dbReference type="EMBL" id="FYEZ01000001">
    <property type="protein sequence ID" value="SNC61104.1"/>
    <property type="molecule type" value="Genomic_DNA"/>
</dbReference>
<evidence type="ECO:0000256" key="8">
    <source>
        <dbReference type="SAM" id="SignalP"/>
    </source>
</evidence>
<dbReference type="PIRSF" id="PIRSF002854">
    <property type="entry name" value="MetQ"/>
    <property type="match status" value="1"/>
</dbReference>
<keyword evidence="10" id="KW-1185">Reference proteome</keyword>
<evidence type="ECO:0000256" key="4">
    <source>
        <dbReference type="ARBA" id="ARBA00023139"/>
    </source>
</evidence>
<sequence length="272" mass="29031">MHRTLTRRTALALTATLALGLSACGGDEQAGGGENPTLRIGVSPVPHGEILQEVADSLPEDAGYSVEIVEFTDYIQPNEALEAGDLDANYFQHQPYLDEQVQARGYDFEALGPVHLEPLGLYSEQVDAPDALGEDSEIAIPNDPSNGGRALQLLADHGILELADTGDKAPTVDDVTSGPEITELEAAQLPRSLGDVDAAVVNGNYAIEADLSPKDDALAVEDAQDNPYANLLVTTADRKDDEHLTKLLEALQSQETEQFIDEQYDGAVIAAR</sequence>
<evidence type="ECO:0000313" key="10">
    <source>
        <dbReference type="Proteomes" id="UP000198122"/>
    </source>
</evidence>
<dbReference type="SUPFAM" id="SSF53850">
    <property type="entry name" value="Periplasmic binding protein-like II"/>
    <property type="match status" value="1"/>
</dbReference>
<dbReference type="PANTHER" id="PTHR30429:SF0">
    <property type="entry name" value="METHIONINE-BINDING LIPOPROTEIN METQ"/>
    <property type="match status" value="1"/>
</dbReference>
<evidence type="ECO:0000256" key="7">
    <source>
        <dbReference type="PIRSR" id="PIRSR002854-1"/>
    </source>
</evidence>
<proteinExistence type="inferred from homology"/>
<dbReference type="PANTHER" id="PTHR30429">
    <property type="entry name" value="D-METHIONINE-BINDING LIPOPROTEIN METQ"/>
    <property type="match status" value="1"/>
</dbReference>
<dbReference type="RefSeq" id="WP_088817428.1">
    <property type="nucleotide sequence ID" value="NZ_FYEZ01000001.1"/>
</dbReference>
<keyword evidence="2 8" id="KW-0732">Signal</keyword>
<feature type="lipid moiety-binding region" description="S-diacylglycerol cysteine" evidence="7">
    <location>
        <position position="24"/>
    </location>
</feature>
<evidence type="ECO:0000313" key="9">
    <source>
        <dbReference type="EMBL" id="SNC61104.1"/>
    </source>
</evidence>
<evidence type="ECO:0000256" key="2">
    <source>
        <dbReference type="ARBA" id="ARBA00022729"/>
    </source>
</evidence>
<organism evidence="9 10">
    <name type="scientific">Kytococcus aerolatus</name>
    <dbReference type="NCBI Taxonomy" id="592308"/>
    <lineage>
        <taxon>Bacteria</taxon>
        <taxon>Bacillati</taxon>
        <taxon>Actinomycetota</taxon>
        <taxon>Actinomycetes</taxon>
        <taxon>Micrococcales</taxon>
        <taxon>Kytococcaceae</taxon>
        <taxon>Kytococcus</taxon>
    </lineage>
</organism>
<dbReference type="Proteomes" id="UP000198122">
    <property type="component" value="Unassembled WGS sequence"/>
</dbReference>
<dbReference type="PROSITE" id="PS51257">
    <property type="entry name" value="PROKAR_LIPOPROTEIN"/>
    <property type="match status" value="1"/>
</dbReference>
<evidence type="ECO:0000256" key="6">
    <source>
        <dbReference type="PIRNR" id="PIRNR002854"/>
    </source>
</evidence>
<dbReference type="AlphaFoldDB" id="A0A212T5R3"/>
<keyword evidence="5 6" id="KW-0449">Lipoprotein</keyword>
<dbReference type="InterPro" id="IPR004872">
    <property type="entry name" value="Lipoprotein_NlpA"/>
</dbReference>
<feature type="signal peptide" evidence="8">
    <location>
        <begin position="1"/>
        <end position="23"/>
    </location>
</feature>
<evidence type="ECO:0000256" key="1">
    <source>
        <dbReference type="ARBA" id="ARBA00004635"/>
    </source>
</evidence>
<dbReference type="Pfam" id="PF03180">
    <property type="entry name" value="Lipoprotein_9"/>
    <property type="match status" value="1"/>
</dbReference>
<feature type="chain" id="PRO_5039671052" description="Lipoprotein" evidence="8">
    <location>
        <begin position="24"/>
        <end position="272"/>
    </location>
</feature>
<protein>
    <recommendedName>
        <fullName evidence="6">Lipoprotein</fullName>
    </recommendedName>
</protein>
<reference evidence="9 10" key="1">
    <citation type="submission" date="2017-06" db="EMBL/GenBank/DDBJ databases">
        <authorList>
            <person name="Kim H.J."/>
            <person name="Triplett B.A."/>
        </authorList>
    </citation>
    <scope>NUCLEOTIDE SEQUENCE [LARGE SCALE GENOMIC DNA]</scope>
    <source>
        <strain evidence="9 10">DSM 22179</strain>
    </source>
</reference>